<dbReference type="EMBL" id="CM023471">
    <property type="protein sequence ID" value="KAH7967030.1"/>
    <property type="molecule type" value="Genomic_DNA"/>
</dbReference>
<evidence type="ECO:0000313" key="2">
    <source>
        <dbReference type="Proteomes" id="UP000821865"/>
    </source>
</evidence>
<dbReference type="Proteomes" id="UP000821865">
    <property type="component" value="Chromosome 2"/>
</dbReference>
<gene>
    <name evidence="1" type="ORF">HPB49_021529</name>
</gene>
<name>A0ACB8DG49_DERSI</name>
<evidence type="ECO:0000313" key="1">
    <source>
        <dbReference type="EMBL" id="KAH7967030.1"/>
    </source>
</evidence>
<keyword evidence="2" id="KW-1185">Reference proteome</keyword>
<comment type="caution">
    <text evidence="1">The sequence shown here is derived from an EMBL/GenBank/DDBJ whole genome shotgun (WGS) entry which is preliminary data.</text>
</comment>
<proteinExistence type="predicted"/>
<organism evidence="1 2">
    <name type="scientific">Dermacentor silvarum</name>
    <name type="common">Tick</name>
    <dbReference type="NCBI Taxonomy" id="543639"/>
    <lineage>
        <taxon>Eukaryota</taxon>
        <taxon>Metazoa</taxon>
        <taxon>Ecdysozoa</taxon>
        <taxon>Arthropoda</taxon>
        <taxon>Chelicerata</taxon>
        <taxon>Arachnida</taxon>
        <taxon>Acari</taxon>
        <taxon>Parasitiformes</taxon>
        <taxon>Ixodida</taxon>
        <taxon>Ixodoidea</taxon>
        <taxon>Ixodidae</taxon>
        <taxon>Rhipicephalinae</taxon>
        <taxon>Dermacentor</taxon>
    </lineage>
</organism>
<protein>
    <submittedName>
        <fullName evidence="1">Uncharacterized protein</fullName>
    </submittedName>
</protein>
<accession>A0ACB8DG49</accession>
<sequence>MVTLPPDPVDTKEELEAALDKKEILPCLVSNTAVTSPSMKWSKKRPVNLDNRKMLALRKWRVALLWVNHSQRLRGAPLKAWILADVDGSIVTVHCTYMAGAGETCSHVGATLFAVETAVGMRDARTCTEKENTWLPANNPTAAFKRTA</sequence>
<reference evidence="1" key="1">
    <citation type="submission" date="2020-05" db="EMBL/GenBank/DDBJ databases">
        <title>Large-scale comparative analyses of tick genomes elucidate their genetic diversity and vector capacities.</title>
        <authorList>
            <person name="Jia N."/>
            <person name="Wang J."/>
            <person name="Shi W."/>
            <person name="Du L."/>
            <person name="Sun Y."/>
            <person name="Zhan W."/>
            <person name="Jiang J."/>
            <person name="Wang Q."/>
            <person name="Zhang B."/>
            <person name="Ji P."/>
            <person name="Sakyi L.B."/>
            <person name="Cui X."/>
            <person name="Yuan T."/>
            <person name="Jiang B."/>
            <person name="Yang W."/>
            <person name="Lam T.T.-Y."/>
            <person name="Chang Q."/>
            <person name="Ding S."/>
            <person name="Wang X."/>
            <person name="Zhu J."/>
            <person name="Ruan X."/>
            <person name="Zhao L."/>
            <person name="Wei J."/>
            <person name="Que T."/>
            <person name="Du C."/>
            <person name="Cheng J."/>
            <person name="Dai P."/>
            <person name="Han X."/>
            <person name="Huang E."/>
            <person name="Gao Y."/>
            <person name="Liu J."/>
            <person name="Shao H."/>
            <person name="Ye R."/>
            <person name="Li L."/>
            <person name="Wei W."/>
            <person name="Wang X."/>
            <person name="Wang C."/>
            <person name="Yang T."/>
            <person name="Huo Q."/>
            <person name="Li W."/>
            <person name="Guo W."/>
            <person name="Chen H."/>
            <person name="Zhou L."/>
            <person name="Ni X."/>
            <person name="Tian J."/>
            <person name="Zhou Y."/>
            <person name="Sheng Y."/>
            <person name="Liu T."/>
            <person name="Pan Y."/>
            <person name="Xia L."/>
            <person name="Li J."/>
            <person name="Zhao F."/>
            <person name="Cao W."/>
        </authorList>
    </citation>
    <scope>NUCLEOTIDE SEQUENCE</scope>
    <source>
        <strain evidence="1">Dsil-2018</strain>
    </source>
</reference>